<reference evidence="1" key="1">
    <citation type="journal article" date="2014" name="Int. J. Syst. Evol. Microbiol.">
        <title>Complete genome sequence of Corynebacterium casei LMG S-19264T (=DSM 44701T), isolated from a smear-ripened cheese.</title>
        <authorList>
            <consortium name="US DOE Joint Genome Institute (JGI-PGF)"/>
            <person name="Walter F."/>
            <person name="Albersmeier A."/>
            <person name="Kalinowski J."/>
            <person name="Ruckert C."/>
        </authorList>
    </citation>
    <scope>NUCLEOTIDE SEQUENCE</scope>
    <source>
        <strain evidence="1">CGMCC 1.15095</strain>
    </source>
</reference>
<dbReference type="EMBL" id="BMHK01000001">
    <property type="protein sequence ID" value="GGB87866.1"/>
    <property type="molecule type" value="Genomic_DNA"/>
</dbReference>
<gene>
    <name evidence="1" type="ORF">GCM10011494_02760</name>
</gene>
<sequence>MGLYTFDDSDIAAVGTSRSSSRLAAFRAANGRDHTGRNLPQGATGIAPARAIATPATPSARTTIVPKPAPKAPAPTAAQIEQARRRARHDAVMSSPQAKGRQARAAGLLGGALHLSAAEIIAMLPTMPTDAQSVEIARRARISDMWDWAIAANAGKPRPAETASAKIWESAIASNASKPESKAAGDVWDRVIAKMKQ</sequence>
<dbReference type="AlphaFoldDB" id="A0A916TPM4"/>
<dbReference type="Proteomes" id="UP000608154">
    <property type="component" value="Unassembled WGS sequence"/>
</dbReference>
<evidence type="ECO:0000313" key="1">
    <source>
        <dbReference type="EMBL" id="GGB87866.1"/>
    </source>
</evidence>
<accession>A0A916TPM4</accession>
<keyword evidence="2" id="KW-1185">Reference proteome</keyword>
<protein>
    <submittedName>
        <fullName evidence="1">Uncharacterized protein</fullName>
    </submittedName>
</protein>
<reference evidence="1" key="2">
    <citation type="submission" date="2020-09" db="EMBL/GenBank/DDBJ databases">
        <authorList>
            <person name="Sun Q."/>
            <person name="Zhou Y."/>
        </authorList>
    </citation>
    <scope>NUCLEOTIDE SEQUENCE</scope>
    <source>
        <strain evidence="1">CGMCC 1.15095</strain>
    </source>
</reference>
<name>A0A916TPM4_9SPHN</name>
<organism evidence="1 2">
    <name type="scientific">Novosphingobium endophyticum</name>
    <dbReference type="NCBI Taxonomy" id="1955250"/>
    <lineage>
        <taxon>Bacteria</taxon>
        <taxon>Pseudomonadati</taxon>
        <taxon>Pseudomonadota</taxon>
        <taxon>Alphaproteobacteria</taxon>
        <taxon>Sphingomonadales</taxon>
        <taxon>Sphingomonadaceae</taxon>
        <taxon>Novosphingobium</taxon>
    </lineage>
</organism>
<proteinExistence type="predicted"/>
<comment type="caution">
    <text evidence="1">The sequence shown here is derived from an EMBL/GenBank/DDBJ whole genome shotgun (WGS) entry which is preliminary data.</text>
</comment>
<evidence type="ECO:0000313" key="2">
    <source>
        <dbReference type="Proteomes" id="UP000608154"/>
    </source>
</evidence>